<organism evidence="4 5">
    <name type="scientific">Magallana gigas</name>
    <name type="common">Pacific oyster</name>
    <name type="synonym">Crassostrea gigas</name>
    <dbReference type="NCBI Taxonomy" id="29159"/>
    <lineage>
        <taxon>Eukaryota</taxon>
        <taxon>Metazoa</taxon>
        <taxon>Spiralia</taxon>
        <taxon>Lophotrochozoa</taxon>
        <taxon>Mollusca</taxon>
        <taxon>Bivalvia</taxon>
        <taxon>Autobranchia</taxon>
        <taxon>Pteriomorphia</taxon>
        <taxon>Ostreida</taxon>
        <taxon>Ostreoidea</taxon>
        <taxon>Ostreidae</taxon>
        <taxon>Magallana</taxon>
    </lineage>
</organism>
<dbReference type="EnsemblMetazoa" id="G11586.1">
    <property type="protein sequence ID" value="G11586.1:cds"/>
    <property type="gene ID" value="G11586"/>
</dbReference>
<feature type="domain" description="Sacsin/Nov" evidence="3">
    <location>
        <begin position="1355"/>
        <end position="1601"/>
    </location>
</feature>
<evidence type="ECO:0000313" key="4">
    <source>
        <dbReference type="EnsemblMetazoa" id="G11586.1:cds"/>
    </source>
</evidence>
<feature type="compositionally biased region" description="Polar residues" evidence="1">
    <location>
        <begin position="4173"/>
        <end position="4185"/>
    </location>
</feature>
<protein>
    <recommendedName>
        <fullName evidence="6">Sacsin</fullName>
    </recommendedName>
</protein>
<evidence type="ECO:0000259" key="3">
    <source>
        <dbReference type="Pfam" id="PF25794"/>
    </source>
</evidence>
<dbReference type="Pfam" id="PF25794">
    <property type="entry name" value="SACS"/>
    <property type="match status" value="3"/>
</dbReference>
<dbReference type="Gene3D" id="3.30.565.10">
    <property type="entry name" value="Histidine kinase-like ATPase, C-terminal domain"/>
    <property type="match status" value="1"/>
</dbReference>
<dbReference type="Gene3D" id="1.20.120.330">
    <property type="entry name" value="Nucleotidyltransferases domain 2"/>
    <property type="match status" value="1"/>
</dbReference>
<dbReference type="Proteomes" id="UP000005408">
    <property type="component" value="Unassembled WGS sequence"/>
</dbReference>
<dbReference type="InterPro" id="IPR058210">
    <property type="entry name" value="SACS/Nov_dom"/>
</dbReference>
<reference evidence="4" key="1">
    <citation type="submission" date="2022-08" db="UniProtKB">
        <authorList>
            <consortium name="EnsemblMetazoa"/>
        </authorList>
    </citation>
    <scope>IDENTIFICATION</scope>
    <source>
        <strain evidence="4">05x7-T-G4-1.051#20</strain>
    </source>
</reference>
<sequence length="4320" mass="497706">MADDVNSDSDDEIEYSGMIQPPLIKQLQTILSEYPDDGQILKEIIQNAEDAGASEMKILYDARPAVQEPSTKKAPFRKYFKGPALVVHNNAEFTEDDWKGIKMLYSSIKEFDKTKVGRFGLGFKSVFHITDYPVIISGDQLLVLDPHQDSSKVCQTMKLKKLNRYKKMNIEDCLKTFSGVFGFDQNTLESGHFRGTIFRFPLRQEETDLSDNIYDKSKVDDLFMSFKDEAPVSLLFLKCLESITLLREENESKTGDIGEKIFSVHIDETTIEAVQSARNDMRSKILGLRNDLPSKAILNSYYMKICVEDDGLVVSRRTWKVMNLFQGKNNMSSKLRKLSNDDSLSYSPYVGVAMDMDCPLDLKGHVFCFLPLPLTEKSISGLPIHVNGFFALSQSRRFVKWPTADQIRNHTHTDKSIQWNQALVIEVLSEVYSIFLQELVEESARHEDLSERTATVSHCIPNANVVDEHWAILISPLVEKLKNTPVFFTTNEGGKWIPKNQAVFLRPNKIPFSEHEMESTIRRILELYQQNTVEVKDHVWDTMRLQGQQEVSPGFINRILRTSDAYTSCNNDDKFNLIRYLLSAGQYNSLEGLNLVPLQNGDFIKFNRNNTKSSDIYMVPPSKMKLLVGMGDRMLTNLPTDILDLVKAISEKGIYQIRILQEQSFIHLFKETVQKNIGFGQCPIRWKLSDSSVEWLRMVWECIVKEFSQKLEVFQDLPLIPEKINENEYQMHALKENILVGNISENISTCLDMLSIKVLGGFPKYISVHPQLDHFIPAVSVMNVVNAIALLGQKSSWEDIVSQFNNQCTADQKTDFLQFISKERQRMGTFSVQVLKSLKIFATQQKFVSIRDNGNLLTKDLPVFYPSEVVKTSDKKVIYFAKELGAHELQDAEIFSNVLTCVLKGNVYNKKETQDVMKYTIEKKIYNMNGTMFQLVKSIPFVTTGTNNQRTAAELFDPEDEIICNLVSDRSKFPSPSIQHKGIKVLRKLGLKSREHVSSEDIYHAAKAVHESSIENKEVTADVIAKQSAIFRILTEREALLTEYIPGSNAYLKNLLMDMEIVLPYQAPALPLPNLLWFRYQHIFCKPSQVFNCEYWDLIGHVAPVISPNTSTNLIQHFRWNRKPDLEVVLQQHSLYVDNYQEKYKSEYILPIKRLYTYLAEISMLRNCINICVDRMWMGDGFIQPDQIYINRCPDDIDIKPYLVPLPTEFLTNGIERLAEHLGCKKKQTTESLISILNVIKSYHEQNNSEKDRIRFDMDIIIRILNKLKTVSEVGNMNVPIPIHSTNETKLEFKEASECNYCNAEWLKELAEEDGESMYFVHEDVSSDTAAKLGVPSLTENLLSETEGIQEWGQKEPLTRRIKNLLKDYKDGFVVPKELVQNADDAKATKVCFLYDERENMDCRTRLIDESMVSCQGPALWAFNDALFSQKDLENITKLSGATKADDLTKVGKFGLGFCSVYNLTDVPSFITGSNMVIFDPHAKYIGKAVKKNNPGLKIDLTATKNKILLRRMKNQFKPFNGIFGCNLDSEDPSFKGTLFRFPFRTKEQAVNSEISDKTYNEQEIQSMIQLFVENAGNLLLFTQHVKQIEFFHLPKDSPETDLILLHRVHRKEDSQEDLQILPTFGLAMQHYQKNWQEIPQQVLQTLKVTILTELTNECHKVCNSMTGNSEAKWFISWASGTTVSLDMGRHVSHKGVLPLASTAIYLKEEAGVLKCSSLKETPNGFYKDSHIFCYLPLPVNSPLPLHVNGSFAISSNRRQLSSKTTDDKNDFENDWNEALLADAVVNAYINLIENLSEKNILCDRLQNVWPIPNKEIQNKLYSAFYRTFYDSIIKRDSKVFCSEKQWLPLSQCIFLDPDLQSSEIGKIATLATANYRRSEHVYLIRLEKEIIDGYITLFGKLPNIIQSKIITVECFYVDIFLENIDDGFWSLDMIKSLVGFALDLNNDEICSKMTTIRCIPTSLSGTLNFSKELVAKTGKIATMFCEEYERFPAEEFESQNRQTVLNSMGMMIDDIPDELLLERIESIEKIAKTCAKCGIEKCKYILIYIQESKPLKENTAQRIRNIPFLPALQKPEDWLFPWFLDERKNDLYSTMCSRHSEDVYTYILATPAELFMDTCRNLVGCQKLVIDVSSLKLSFFPKFVFRNLGVLSSEDIPPLTVVQQLSKICQNVNPEFLPDTSKQLLGKVCTEIYQFLDNVCKNEPSEDIGHLKNIPCLLVDDTFVKPSQTALTIPVKCNPKLYGLDRILWNKHTFFLEKIGVKKIFEEEDVIPVLMKMSQTHKGVLDERSLVLACNLVELLANVCKRPFLSDDNKDICIPDEEGTFSPIRMLCLDDSKLLPKGKSLKFIHPKIREADARVLGVQSKISGSLMQNYVQKLLPFGQKEDLSVRIKRILQQYPLSEAVLKEMLQNADDAKASEVMFITDFNKYGTEKTFNSKWHPLQGPALLVYNNSFFSDADIYGIQHLGQGSKGDDPTKTGQYGVGFNAVYHITDVPSFLSKASDGAEDTLCVLDPNCNYATGANENSPGARFVGLNDLRTPFPDVFECYHENILLQSSGTVFRLPLRTKVFAEKSKLSSKEVTEEDILKMLQNLESEVTKSLLFLRNVKKITIASIKHGKLYENICTELEISEEHQKEKSAFDEYVLEKAKQFKKSKDVSNIEQKDVQYDVILKRTFQTDRRWSIIQTFGFNRETVIPSSVQDAFDDNDLGLLPQGGVAIPLDTILEEKALAFCFLPLPCETGLTMHINGHFSLDNESRRGLWKEDKKAYRTEWNTLLLCDIIAPIYARAMKSFHSILGLDSITQENRVARDKIDKFHSCFPNIAKASDLYWKEFVKAVYKHIARMQLKMFLSFRYIEKNKAEVLSYALNEGNENVLFREETVKSENVKIVSISKDLGAKLVDTPLWVCKSIESAGITITKLNADSLLRYLKSTACQINTIIEDTQLELKTSPLKIPDHVIACIEFCMKSNNFSNEIDGLPLCLLETENVVKFSLHKPVILTPFSDLIPSSKEKLLHHKLHKILQPENLGCIEKLNIERLVECLPFDIDYDLFRHNICQWNPEQSKIPNKLWLNRLWTFLRSEIGDVHDQTEVKRILLPIFPWNIIPTSKLVGIQFTSVIDVKKELYPLEKANHVIDLSTFPSSLRQSLTKLKLPVLDSNLLPPAHPLGHIVSTQNRVHDVLECLFVHRQLIECNEQLNINDCDNILEYFAGGLQQLLDLPNRQYCLTMLRKLPLYTTVHGEKMNLEENRDILALPEGLPPDGMHIWAEKTSKILLRQNNRLKCIFERFSVTKQSVCEVYVVHILPCFQNIPEVNRMRHLEYIRDDLLRQSFVYDDEQQCLIKALKKLPFIPQNDGNYKLASQFFNPFNKLMAVMFEDRSRFPPKPFSSDEWRDFMILVGMRSEITPELFIEFALQQESQGRCGLSEKLEERSKCLVQHLLHSPKLHSKEFLQRVSKIKFIVPYKIGNTYCTLCPYPSDESNHLISFSNSVRSKFLVTVWTQRRLLPTWVDYEARNFNLSKLGVQDPTANMILTHIQKVCSRLGVLSETSLNKLGLQEISKIMRTFYEYASDVKVLSSMDVSALKKLPFVFVSEFPGVFPCERFTLQLDEEYKMKPYLMAIPDEFLGFIQLFETLGATRKISSKTFADILYQIHSIGDNLNANELTAVKKAMQLFFELLPQNGSSEVLSNKDLFLLSRNGKLVESKSLIYMNFSLYDSIFSEKENLNILYDSFEIEAEILQKKIKTLPCEIRPKFISEVVTQHIDTKQAQIHTNRASRQINDFFKSDEFINGVLRLVYREQLEKKEQQSSDEKIRTFKENLRRMQLICAKGMQRVYTYEGKEIKRKTCSRYFESAEEYGEKICKIYADFLEENDSEKVINQNYDNISRAIRECTSCNFNNTDALLSMLCHEVKQPEKIETVLDEREVPSLNKKHKVVTLRFPEPGDVVEIRWHGILDNAFISFEPGEYVAYFSRMNERGDVEYKYAIIKEKVACTVDASSLIFLQAYLAEIEPEVEKELKVYELYKFNRSKDPKDKSIFTEFQVQVLHKRTEDAETNTSFNDNRSLDEIFKEIRDLLKHAFTLREDQRRNICRRIMFKWHPDKNPDDVPRATKVFQYIRKIIQLLEDGKNVDIDDTEEPTNRRHPWSDDFFSEFEKFYRREQENERRYQRTRSTSSPGTDGYQRYQNTYYPDPQPFTANMWLEEAKYDMRFAYQSEDRAESYFSWICFTSYQAAEKALIAWQYKDDAKKVNRSESLFILAQSCPEEVRRLATDLQNLTLEPQRMRYPERGHQPSKAYTRSQASKAMELANRIIEKVDENL</sequence>
<dbReference type="InterPro" id="IPR007842">
    <property type="entry name" value="HEPN_dom"/>
</dbReference>
<keyword evidence="5" id="KW-1185">Reference proteome</keyword>
<dbReference type="InterPro" id="IPR036869">
    <property type="entry name" value="J_dom_sf"/>
</dbReference>
<evidence type="ECO:0000256" key="1">
    <source>
        <dbReference type="SAM" id="MobiDB-lite"/>
    </source>
</evidence>
<dbReference type="Gene3D" id="1.10.287.110">
    <property type="entry name" value="DnaJ domain"/>
    <property type="match status" value="1"/>
</dbReference>
<dbReference type="Pfam" id="PF05168">
    <property type="entry name" value="HEPN"/>
    <property type="match status" value="1"/>
</dbReference>
<feature type="region of interest" description="Disordered" evidence="1">
    <location>
        <begin position="4162"/>
        <end position="4185"/>
    </location>
</feature>
<proteinExistence type="predicted"/>
<dbReference type="OrthoDB" id="5963011at2759"/>
<dbReference type="NCBIfam" id="NF047352">
    <property type="entry name" value="P_loop_sacsin"/>
    <property type="match status" value="3"/>
</dbReference>
<evidence type="ECO:0000313" key="5">
    <source>
        <dbReference type="Proteomes" id="UP000005408"/>
    </source>
</evidence>
<dbReference type="PANTHER" id="PTHR46919">
    <property type="entry name" value="ZINC FINGER, C3HC4 TYPE (RING FINGER) FAMILY PROTEIN"/>
    <property type="match status" value="1"/>
</dbReference>
<dbReference type="OMA" id="QCMAELP"/>
<evidence type="ECO:0000259" key="2">
    <source>
        <dbReference type="Pfam" id="PF05168"/>
    </source>
</evidence>
<dbReference type="CDD" id="cd06257">
    <property type="entry name" value="DnaJ"/>
    <property type="match status" value="1"/>
</dbReference>
<feature type="domain" description="Sacsin/Nov" evidence="3">
    <location>
        <begin position="2385"/>
        <end position="2620"/>
    </location>
</feature>
<feature type="domain" description="Sacsin/Nov" evidence="3">
    <location>
        <begin position="21"/>
        <end position="253"/>
    </location>
</feature>
<dbReference type="PANTHER" id="PTHR46919:SF2">
    <property type="entry name" value="SACSIN"/>
    <property type="match status" value="1"/>
</dbReference>
<name>A0A8W8HXR0_MAGGI</name>
<dbReference type="InterPro" id="IPR036890">
    <property type="entry name" value="HATPase_C_sf"/>
</dbReference>
<dbReference type="SUPFAM" id="SSF81593">
    <property type="entry name" value="Nucleotidyltransferase substrate binding subunit/domain"/>
    <property type="match status" value="1"/>
</dbReference>
<evidence type="ECO:0008006" key="6">
    <source>
        <dbReference type="Google" id="ProtNLM"/>
    </source>
</evidence>
<dbReference type="SUPFAM" id="SSF55874">
    <property type="entry name" value="ATPase domain of HSP90 chaperone/DNA topoisomerase II/histidine kinase"/>
    <property type="match status" value="3"/>
</dbReference>
<dbReference type="SUPFAM" id="SSF46565">
    <property type="entry name" value="Chaperone J-domain"/>
    <property type="match status" value="1"/>
</dbReference>
<feature type="domain" description="HEPN" evidence="2">
    <location>
        <begin position="4199"/>
        <end position="4318"/>
    </location>
</feature>
<accession>A0A8W8HXR0</accession>
<dbReference type="InterPro" id="IPR001623">
    <property type="entry name" value="DnaJ_domain"/>
</dbReference>